<accession>A0A9N7RET1</accession>
<dbReference type="PANTHER" id="PTHR31672:SF13">
    <property type="entry name" value="F-BOX PROTEIN CPR30-LIKE"/>
    <property type="match status" value="1"/>
</dbReference>
<proteinExistence type="predicted"/>
<organism evidence="2 3">
    <name type="scientific">Striga hermonthica</name>
    <name type="common">Purple witchweed</name>
    <name type="synonym">Buchnera hermonthica</name>
    <dbReference type="NCBI Taxonomy" id="68872"/>
    <lineage>
        <taxon>Eukaryota</taxon>
        <taxon>Viridiplantae</taxon>
        <taxon>Streptophyta</taxon>
        <taxon>Embryophyta</taxon>
        <taxon>Tracheophyta</taxon>
        <taxon>Spermatophyta</taxon>
        <taxon>Magnoliopsida</taxon>
        <taxon>eudicotyledons</taxon>
        <taxon>Gunneridae</taxon>
        <taxon>Pentapetalae</taxon>
        <taxon>asterids</taxon>
        <taxon>lamiids</taxon>
        <taxon>Lamiales</taxon>
        <taxon>Orobanchaceae</taxon>
        <taxon>Buchnereae</taxon>
        <taxon>Striga</taxon>
    </lineage>
</organism>
<evidence type="ECO:0000313" key="2">
    <source>
        <dbReference type="EMBL" id="CAA0826544.1"/>
    </source>
</evidence>
<dbReference type="EMBL" id="CACSLK010027624">
    <property type="protein sequence ID" value="CAA0826544.1"/>
    <property type="molecule type" value="Genomic_DNA"/>
</dbReference>
<protein>
    <recommendedName>
        <fullName evidence="1">F-box domain-containing protein</fullName>
    </recommendedName>
</protein>
<evidence type="ECO:0000259" key="1">
    <source>
        <dbReference type="PROSITE" id="PS50181"/>
    </source>
</evidence>
<dbReference type="AlphaFoldDB" id="A0A9N7RET1"/>
<name>A0A9N7RET1_STRHE</name>
<gene>
    <name evidence="2" type="ORF">SHERM_01744</name>
</gene>
<dbReference type="SUPFAM" id="SSF81383">
    <property type="entry name" value="F-box domain"/>
    <property type="match status" value="1"/>
</dbReference>
<dbReference type="InterPro" id="IPR036047">
    <property type="entry name" value="F-box-like_dom_sf"/>
</dbReference>
<keyword evidence="3" id="KW-1185">Reference proteome</keyword>
<dbReference type="Pfam" id="PF08268">
    <property type="entry name" value="FBA_3"/>
    <property type="match status" value="1"/>
</dbReference>
<feature type="domain" description="F-box" evidence="1">
    <location>
        <begin position="16"/>
        <end position="61"/>
    </location>
</feature>
<reference evidence="2" key="1">
    <citation type="submission" date="2019-12" db="EMBL/GenBank/DDBJ databases">
        <authorList>
            <person name="Scholes J."/>
        </authorList>
    </citation>
    <scope>NUCLEOTIDE SEQUENCE</scope>
</reference>
<dbReference type="Proteomes" id="UP001153555">
    <property type="component" value="Unassembled WGS sequence"/>
</dbReference>
<dbReference type="InterPro" id="IPR001810">
    <property type="entry name" value="F-box_dom"/>
</dbReference>
<sequence length="350" mass="39382">MALSPCPRSPRTQKLDPSAPLFPPGVTVEILSRMPLKDAARLQLVSKEWQSLIQSHYFKDRHMAHAEVIHCHFNVVPNRANASAYCSFSFADGRDGLLLMKNKTQNTICLWNPAIKRALELPGPHRGSRRAALAFSRAATGSYRVVSFHRDPEGCEVLDPGGARVWRPLDFPEMVTTGGAHQTVVVSSGEAAHCVYFAETEIVVVSLDLEADKFAVSHFLPKTGRPDDYWVLEWEGKLAIACIVGPNMEVKELEDHEKGRWGVEERIVPLPWMKKEAEGNEVVPLLVRDGEMWFWVKGGEIFTRNIETGERTDYGMVRNLLASTRLYPYKPSLIGFQGMVPETMFEKFCD</sequence>
<dbReference type="PROSITE" id="PS50181">
    <property type="entry name" value="FBOX"/>
    <property type="match status" value="1"/>
</dbReference>
<dbReference type="Pfam" id="PF00646">
    <property type="entry name" value="F-box"/>
    <property type="match status" value="1"/>
</dbReference>
<evidence type="ECO:0000313" key="3">
    <source>
        <dbReference type="Proteomes" id="UP001153555"/>
    </source>
</evidence>
<dbReference type="PANTHER" id="PTHR31672">
    <property type="entry name" value="BNACNNG10540D PROTEIN"/>
    <property type="match status" value="1"/>
</dbReference>
<dbReference type="InterPro" id="IPR013187">
    <property type="entry name" value="F-box-assoc_dom_typ3"/>
</dbReference>
<dbReference type="InterPro" id="IPR050796">
    <property type="entry name" value="SCF_F-box_component"/>
</dbReference>
<dbReference type="SMART" id="SM00256">
    <property type="entry name" value="FBOX"/>
    <property type="match status" value="1"/>
</dbReference>
<dbReference type="OrthoDB" id="906973at2759"/>
<comment type="caution">
    <text evidence="2">The sequence shown here is derived from an EMBL/GenBank/DDBJ whole genome shotgun (WGS) entry which is preliminary data.</text>
</comment>